<organism evidence="9 10">
    <name type="scientific">Candidatus Shapirobacteria bacterium CG09_land_8_20_14_0_10_47_13</name>
    <dbReference type="NCBI Taxonomy" id="1974481"/>
    <lineage>
        <taxon>Bacteria</taxon>
        <taxon>Candidatus Shapironibacteriota</taxon>
    </lineage>
</organism>
<evidence type="ECO:0000259" key="8">
    <source>
        <dbReference type="PROSITE" id="PS51740"/>
    </source>
</evidence>
<keyword evidence="3" id="KW-0677">Repeat</keyword>
<protein>
    <recommendedName>
        <fullName evidence="1 7">Transcriptional regulator MraZ</fullName>
    </recommendedName>
</protein>
<dbReference type="PANTHER" id="PTHR34701:SF1">
    <property type="entry name" value="TRANSCRIPTIONAL REGULATOR MRAZ"/>
    <property type="match status" value="1"/>
</dbReference>
<feature type="domain" description="SpoVT-AbrB" evidence="8">
    <location>
        <begin position="82"/>
        <end position="126"/>
    </location>
</feature>
<feature type="domain" description="SpoVT-AbrB" evidence="8">
    <location>
        <begin position="9"/>
        <end position="52"/>
    </location>
</feature>
<sequence length="135" mass="15175">MGGKMFLGTFETKLIGKNRLVMPAKLKREIGSERLVLTIGFEQCIFGFRENDWAQAVAPELSRPFFSDEKGRDLRRKIGANALVVDLDSQGRFVMPESMAVFAGIATGGVTLIGAGDHFEIWQTERWETYRQKMG</sequence>
<comment type="caution">
    <text evidence="9">The sequence shown here is derived from an EMBL/GenBank/DDBJ whole genome shotgun (WGS) entry which is preliminary data.</text>
</comment>
<evidence type="ECO:0000313" key="10">
    <source>
        <dbReference type="Proteomes" id="UP000230033"/>
    </source>
</evidence>
<dbReference type="InterPro" id="IPR037914">
    <property type="entry name" value="SpoVT-AbrB_sf"/>
</dbReference>
<dbReference type="CDD" id="cd16321">
    <property type="entry name" value="MraZ_C"/>
    <property type="match status" value="1"/>
</dbReference>
<dbReference type="InterPro" id="IPR038619">
    <property type="entry name" value="MraZ_sf"/>
</dbReference>
<accession>A0A2H0WMX2</accession>
<keyword evidence="6 7" id="KW-0804">Transcription</keyword>
<dbReference type="GO" id="GO:0000976">
    <property type="term" value="F:transcription cis-regulatory region binding"/>
    <property type="evidence" value="ECO:0007669"/>
    <property type="project" value="TreeGrafter"/>
</dbReference>
<evidence type="ECO:0000256" key="2">
    <source>
        <dbReference type="ARBA" id="ARBA00022490"/>
    </source>
</evidence>
<evidence type="ECO:0000256" key="5">
    <source>
        <dbReference type="ARBA" id="ARBA00023125"/>
    </source>
</evidence>
<comment type="subcellular location">
    <subcellularLocation>
        <location evidence="7">Cytoplasm</location>
        <location evidence="7">Nucleoid</location>
    </subcellularLocation>
</comment>
<dbReference type="CDD" id="cd16320">
    <property type="entry name" value="MraZ_N"/>
    <property type="match status" value="1"/>
</dbReference>
<keyword evidence="5 7" id="KW-0238">DNA-binding</keyword>
<dbReference type="InterPro" id="IPR003444">
    <property type="entry name" value="MraZ"/>
</dbReference>
<dbReference type="Proteomes" id="UP000230033">
    <property type="component" value="Unassembled WGS sequence"/>
</dbReference>
<keyword evidence="2 7" id="KW-0963">Cytoplasm</keyword>
<dbReference type="PANTHER" id="PTHR34701">
    <property type="entry name" value="TRANSCRIPTIONAL REGULATOR MRAZ"/>
    <property type="match status" value="1"/>
</dbReference>
<evidence type="ECO:0000256" key="4">
    <source>
        <dbReference type="ARBA" id="ARBA00023015"/>
    </source>
</evidence>
<evidence type="ECO:0000256" key="3">
    <source>
        <dbReference type="ARBA" id="ARBA00022737"/>
    </source>
</evidence>
<dbReference type="PROSITE" id="PS51740">
    <property type="entry name" value="SPOVT_ABRB"/>
    <property type="match status" value="2"/>
</dbReference>
<dbReference type="Gene3D" id="3.40.1550.20">
    <property type="entry name" value="Transcriptional regulator MraZ domain"/>
    <property type="match status" value="1"/>
</dbReference>
<gene>
    <name evidence="7" type="primary">mraZ</name>
    <name evidence="9" type="ORF">COT65_01255</name>
</gene>
<comment type="similarity">
    <text evidence="7">Belongs to the MraZ family.</text>
</comment>
<evidence type="ECO:0000256" key="6">
    <source>
        <dbReference type="ARBA" id="ARBA00023163"/>
    </source>
</evidence>
<dbReference type="InterPro" id="IPR007159">
    <property type="entry name" value="SpoVT-AbrB_dom"/>
</dbReference>
<dbReference type="InterPro" id="IPR020603">
    <property type="entry name" value="MraZ_dom"/>
</dbReference>
<proteinExistence type="inferred from homology"/>
<keyword evidence="4 7" id="KW-0805">Transcription regulation</keyword>
<comment type="subunit">
    <text evidence="7">Forms oligomers.</text>
</comment>
<evidence type="ECO:0000256" key="7">
    <source>
        <dbReference type="HAMAP-Rule" id="MF_01008"/>
    </source>
</evidence>
<dbReference type="HAMAP" id="MF_01008">
    <property type="entry name" value="MraZ"/>
    <property type="match status" value="1"/>
</dbReference>
<dbReference type="InterPro" id="IPR035644">
    <property type="entry name" value="MraZ_C"/>
</dbReference>
<dbReference type="GO" id="GO:0005737">
    <property type="term" value="C:cytoplasm"/>
    <property type="evidence" value="ECO:0007669"/>
    <property type="project" value="UniProtKB-UniRule"/>
</dbReference>
<dbReference type="SUPFAM" id="SSF89447">
    <property type="entry name" value="AbrB/MazE/MraZ-like"/>
    <property type="match status" value="1"/>
</dbReference>
<dbReference type="GO" id="GO:0003700">
    <property type="term" value="F:DNA-binding transcription factor activity"/>
    <property type="evidence" value="ECO:0007669"/>
    <property type="project" value="UniProtKB-UniRule"/>
</dbReference>
<dbReference type="AlphaFoldDB" id="A0A2H0WMX2"/>
<evidence type="ECO:0000256" key="1">
    <source>
        <dbReference type="ARBA" id="ARBA00013860"/>
    </source>
</evidence>
<dbReference type="GO" id="GO:2000143">
    <property type="term" value="P:negative regulation of DNA-templated transcription initiation"/>
    <property type="evidence" value="ECO:0007669"/>
    <property type="project" value="TreeGrafter"/>
</dbReference>
<name>A0A2H0WMX2_9BACT</name>
<dbReference type="GO" id="GO:0009295">
    <property type="term" value="C:nucleoid"/>
    <property type="evidence" value="ECO:0007669"/>
    <property type="project" value="UniProtKB-SubCell"/>
</dbReference>
<reference evidence="10" key="1">
    <citation type="submission" date="2017-09" db="EMBL/GenBank/DDBJ databases">
        <title>Depth-based differentiation of microbial function through sediment-hosted aquifers and enrichment of novel symbionts in the deep terrestrial subsurface.</title>
        <authorList>
            <person name="Probst A.J."/>
            <person name="Ladd B."/>
            <person name="Jarett J.K."/>
            <person name="Geller-Mcgrath D.E."/>
            <person name="Sieber C.M.K."/>
            <person name="Emerson J.B."/>
            <person name="Anantharaman K."/>
            <person name="Thomas B.C."/>
            <person name="Malmstrom R."/>
            <person name="Stieglmeier M."/>
            <person name="Klingl A."/>
            <person name="Woyke T."/>
            <person name="Ryan C.M."/>
            <person name="Banfield J.F."/>
        </authorList>
    </citation>
    <scope>NUCLEOTIDE SEQUENCE [LARGE SCALE GENOMIC DNA]</scope>
</reference>
<dbReference type="InterPro" id="IPR035642">
    <property type="entry name" value="MraZ_N"/>
</dbReference>
<dbReference type="Pfam" id="PF02381">
    <property type="entry name" value="MraZ"/>
    <property type="match status" value="2"/>
</dbReference>
<evidence type="ECO:0000313" key="9">
    <source>
        <dbReference type="EMBL" id="PIS13996.1"/>
    </source>
</evidence>
<dbReference type="EMBL" id="PEZJ01000016">
    <property type="protein sequence ID" value="PIS13996.1"/>
    <property type="molecule type" value="Genomic_DNA"/>
</dbReference>